<protein>
    <recommendedName>
        <fullName evidence="3">FHA domain-containing protein</fullName>
    </recommendedName>
</protein>
<name>A0A7W3IQM5_9ACTN</name>
<dbReference type="Gene3D" id="2.60.200.20">
    <property type="match status" value="1"/>
</dbReference>
<keyword evidence="1" id="KW-0597">Phosphoprotein</keyword>
<dbReference type="InterPro" id="IPR008984">
    <property type="entry name" value="SMAD_FHA_dom_sf"/>
</dbReference>
<dbReference type="PROSITE" id="PS50006">
    <property type="entry name" value="FHA_DOMAIN"/>
    <property type="match status" value="1"/>
</dbReference>
<evidence type="ECO:0000256" key="1">
    <source>
        <dbReference type="ARBA" id="ARBA00022553"/>
    </source>
</evidence>
<dbReference type="EMBL" id="JACGWT010000002">
    <property type="protein sequence ID" value="MBA8793419.1"/>
    <property type="molecule type" value="Genomic_DNA"/>
</dbReference>
<evidence type="ECO:0000259" key="3">
    <source>
        <dbReference type="PROSITE" id="PS50006"/>
    </source>
</evidence>
<evidence type="ECO:0000313" key="5">
    <source>
        <dbReference type="Proteomes" id="UP000523079"/>
    </source>
</evidence>
<dbReference type="CDD" id="cd00060">
    <property type="entry name" value="FHA"/>
    <property type="match status" value="1"/>
</dbReference>
<feature type="compositionally biased region" description="Basic and acidic residues" evidence="2">
    <location>
        <begin position="236"/>
        <end position="245"/>
    </location>
</feature>
<gene>
    <name evidence="4" type="ORF">FHX74_001024</name>
</gene>
<sequence>MSSTDASANEGWRSRWRLTYTGGDWLALAGPSAAVLLQPASAQWSELIGTIWEDVLAAEGIEDLLARMAAFRLEGMPSFAALFWGPDGVRSLARGAIRLVDADTGDVLLDGAGVQTWTEASLRSSTRVRITTGAGPTADPALELPLLIGAAAVSEVIVETGPQRQVGTRQGAVAEAAPAEPHPEPVPVRTSADQAVGASVAPETDPSARTAALPTAALPPAEEPSSADPSSAEPSSEDRLAEEGHTIIAPSLPGAPAAPGPLAVPTAAYPAPTAEDDDEHGHTLLAPNLPGGPMLPPTPAPRRVVAVLRPSSGGQVEVDRPVLIGRAPSANRVSGGQLPRLLTVPSPSHDISRTHLQVAPGDGQVLVTDMNSTNGTLVTTADGRRLTLEPSAPEPLDPGAVIDLGDGVTIVVEPAPTEALDGGADR</sequence>
<keyword evidence="5" id="KW-1185">Reference proteome</keyword>
<reference evidence="4 5" key="1">
    <citation type="submission" date="2020-07" db="EMBL/GenBank/DDBJ databases">
        <title>Sequencing the genomes of 1000 actinobacteria strains.</title>
        <authorList>
            <person name="Klenk H.-P."/>
        </authorList>
    </citation>
    <scope>NUCLEOTIDE SEQUENCE [LARGE SCALE GENOMIC DNA]</scope>
    <source>
        <strain evidence="4 5">DSM 100723</strain>
    </source>
</reference>
<proteinExistence type="predicted"/>
<comment type="caution">
    <text evidence="4">The sequence shown here is derived from an EMBL/GenBank/DDBJ whole genome shotgun (WGS) entry which is preliminary data.</text>
</comment>
<dbReference type="Pfam" id="PF00498">
    <property type="entry name" value="FHA"/>
    <property type="match status" value="1"/>
</dbReference>
<evidence type="ECO:0000256" key="2">
    <source>
        <dbReference type="SAM" id="MobiDB-lite"/>
    </source>
</evidence>
<accession>A0A7W3IQM5</accession>
<evidence type="ECO:0000313" key="4">
    <source>
        <dbReference type="EMBL" id="MBA8793419.1"/>
    </source>
</evidence>
<dbReference type="Proteomes" id="UP000523079">
    <property type="component" value="Unassembled WGS sequence"/>
</dbReference>
<dbReference type="SUPFAM" id="SSF49879">
    <property type="entry name" value="SMAD/FHA domain"/>
    <property type="match status" value="1"/>
</dbReference>
<dbReference type="AlphaFoldDB" id="A0A7W3IQM5"/>
<organism evidence="4 5">
    <name type="scientific">Microlunatus kandeliicorticis</name>
    <dbReference type="NCBI Taxonomy" id="1759536"/>
    <lineage>
        <taxon>Bacteria</taxon>
        <taxon>Bacillati</taxon>
        <taxon>Actinomycetota</taxon>
        <taxon>Actinomycetes</taxon>
        <taxon>Propionibacteriales</taxon>
        <taxon>Propionibacteriaceae</taxon>
        <taxon>Microlunatus</taxon>
    </lineage>
</organism>
<dbReference type="RefSeq" id="WP_220483556.1">
    <property type="nucleotide sequence ID" value="NZ_JACGWT010000002.1"/>
</dbReference>
<feature type="compositionally biased region" description="Low complexity" evidence="2">
    <location>
        <begin position="207"/>
        <end position="234"/>
    </location>
</feature>
<dbReference type="SMART" id="SM00240">
    <property type="entry name" value="FHA"/>
    <property type="match status" value="1"/>
</dbReference>
<feature type="region of interest" description="Disordered" evidence="2">
    <location>
        <begin position="162"/>
        <end position="300"/>
    </location>
</feature>
<feature type="compositionally biased region" description="Low complexity" evidence="2">
    <location>
        <begin position="249"/>
        <end position="273"/>
    </location>
</feature>
<feature type="domain" description="FHA" evidence="3">
    <location>
        <begin position="322"/>
        <end position="379"/>
    </location>
</feature>
<dbReference type="InterPro" id="IPR000253">
    <property type="entry name" value="FHA_dom"/>
</dbReference>